<dbReference type="AlphaFoldDB" id="A0A0G2F586"/>
<evidence type="ECO:0000256" key="7">
    <source>
        <dbReference type="ARBA" id="ARBA00022833"/>
    </source>
</evidence>
<dbReference type="GO" id="GO:0005634">
    <property type="term" value="C:nucleus"/>
    <property type="evidence" value="ECO:0007669"/>
    <property type="project" value="UniProtKB-SubCell"/>
</dbReference>
<feature type="compositionally biased region" description="Basic and acidic residues" evidence="12">
    <location>
        <begin position="473"/>
        <end position="484"/>
    </location>
</feature>
<dbReference type="GO" id="GO:0003684">
    <property type="term" value="F:damaged DNA binding"/>
    <property type="evidence" value="ECO:0007669"/>
    <property type="project" value="InterPro"/>
</dbReference>
<evidence type="ECO:0000256" key="8">
    <source>
        <dbReference type="ARBA" id="ARBA00023128"/>
    </source>
</evidence>
<keyword evidence="15" id="KW-1185">Reference proteome</keyword>
<dbReference type="GO" id="GO:0070987">
    <property type="term" value="P:error-free translesion synthesis"/>
    <property type="evidence" value="ECO:0007669"/>
    <property type="project" value="UniProtKB-ARBA"/>
</dbReference>
<dbReference type="PANTHER" id="PTHR45873:SF1">
    <property type="entry name" value="DNA POLYMERASE ETA"/>
    <property type="match status" value="1"/>
</dbReference>
<dbReference type="GO" id="GO:0042276">
    <property type="term" value="P:error-prone translesion synthesis"/>
    <property type="evidence" value="ECO:0007669"/>
    <property type="project" value="TreeGrafter"/>
</dbReference>
<dbReference type="Gene3D" id="3.30.70.270">
    <property type="match status" value="1"/>
</dbReference>
<dbReference type="InterPro" id="IPR043502">
    <property type="entry name" value="DNA/RNA_pol_sf"/>
</dbReference>
<name>A0A0G2F586_9PEZI</name>
<reference evidence="14 15" key="1">
    <citation type="submission" date="2015-05" db="EMBL/GenBank/DDBJ databases">
        <title>Distinctive expansion of gene families associated with plant cell wall degradation and secondary metabolism in the genomes of grapevine trunk pathogens.</title>
        <authorList>
            <person name="Lawrence D.P."/>
            <person name="Travadon R."/>
            <person name="Rolshausen P.E."/>
            <person name="Baumgartner K."/>
        </authorList>
    </citation>
    <scope>NUCLEOTIDE SEQUENCE [LARGE SCALE GENOMIC DNA]</scope>
    <source>
        <strain evidence="14">DA912</strain>
    </source>
</reference>
<evidence type="ECO:0000256" key="4">
    <source>
        <dbReference type="ARBA" id="ARBA00022723"/>
    </source>
</evidence>
<evidence type="ECO:0000313" key="15">
    <source>
        <dbReference type="Proteomes" id="UP000034680"/>
    </source>
</evidence>
<evidence type="ECO:0000256" key="5">
    <source>
        <dbReference type="ARBA" id="ARBA00022763"/>
    </source>
</evidence>
<dbReference type="Pfam" id="PF21704">
    <property type="entry name" value="POLH-Rev1_HhH"/>
    <property type="match status" value="1"/>
</dbReference>
<dbReference type="FunFam" id="3.40.1170.60:FF:000008">
    <property type="entry name" value="DNA polymerase eta subunit"/>
    <property type="match status" value="1"/>
</dbReference>
<dbReference type="GO" id="GO:0006281">
    <property type="term" value="P:DNA repair"/>
    <property type="evidence" value="ECO:0007669"/>
    <property type="project" value="UniProtKB-KW"/>
</dbReference>
<evidence type="ECO:0000256" key="6">
    <source>
        <dbReference type="ARBA" id="ARBA00022771"/>
    </source>
</evidence>
<dbReference type="STRING" id="1214573.A0A0G2F586"/>
<reference evidence="14 15" key="2">
    <citation type="submission" date="2015-05" db="EMBL/GenBank/DDBJ databases">
        <authorList>
            <person name="Morales-Cruz A."/>
            <person name="Amrine K.C."/>
            <person name="Cantu D."/>
        </authorList>
    </citation>
    <scope>NUCLEOTIDE SEQUENCE [LARGE SCALE GENOMIC DNA]</scope>
    <source>
        <strain evidence="14">DA912</strain>
    </source>
</reference>
<dbReference type="OrthoDB" id="5723at2759"/>
<feature type="domain" description="UmuC" evidence="13">
    <location>
        <begin position="10"/>
        <end position="270"/>
    </location>
</feature>
<feature type="compositionally biased region" description="Polar residues" evidence="12">
    <location>
        <begin position="493"/>
        <end position="508"/>
    </location>
</feature>
<dbReference type="InterPro" id="IPR036775">
    <property type="entry name" value="DNA_pol_Y-fam_lit_finger_sf"/>
</dbReference>
<evidence type="ECO:0000256" key="10">
    <source>
        <dbReference type="ARBA" id="ARBA00023242"/>
    </source>
</evidence>
<comment type="caution">
    <text evidence="14">The sequence shown here is derived from an EMBL/GenBank/DDBJ whole genome shotgun (WGS) entry which is preliminary data.</text>
</comment>
<dbReference type="Gene3D" id="3.30.1490.100">
    <property type="entry name" value="DNA polymerase, Y-family, little finger domain"/>
    <property type="match status" value="1"/>
</dbReference>
<dbReference type="InterPro" id="IPR001126">
    <property type="entry name" value="UmuC"/>
</dbReference>
<dbReference type="Gene3D" id="1.10.150.20">
    <property type="entry name" value="5' to 3' exonuclease, C-terminal subdomain"/>
    <property type="match status" value="1"/>
</dbReference>
<dbReference type="GO" id="GO:0035861">
    <property type="term" value="C:site of double-strand break"/>
    <property type="evidence" value="ECO:0007669"/>
    <property type="project" value="TreeGrafter"/>
</dbReference>
<accession>A0A0G2F586</accession>
<sequence>MGTFWPITPHIYIDLDAFYAQCEMRRLDIPDDQPLAVQQWQGLIAVNYPARDRGVGRFTDITQAKELCDNLICQHVATWREGEENWAYRDDHIIGTDKVSLDPYRLQSRNILALIKETLPANLQKVEKASIDEVFLDLSAQVHAILLDRFPELRNPPPYDDPTEKLPMPPVTALDWKADALVDLDDTETETDDPDWNDVAILIGSEIVRDVRATIRAQLKYTCSAGVASNKMLSKLGSGHKKPNGQTVIRHRAIRQFLSGFKFTKIRNLGGKLGDQIAQTFNTESVSDLLLVPVEQFKSKLGDDTGVWVHNTIRGIDTSEVNSRVKIKSMLSAKSFRPSINSVESAVKWLRIFVSDIFSRLVEEGVIEHKRRPRSINLHHRHGGQTRSRQGPIPQGRPIDKELLLDLAKNLLNQIVLEGKVWPCANLSLSVGGFDEGITGNMGIGAFLVKGEEAQHLKRSSREGSIEAPLCKQPEKNRKIEKEGAQSIEHWAQVSQDTLTNSEIISQRQETRGEEG</sequence>
<keyword evidence="5" id="KW-0227">DNA damage</keyword>
<dbReference type="EMBL" id="LCUC01000575">
    <property type="protein sequence ID" value="KKY29922.1"/>
    <property type="molecule type" value="Genomic_DNA"/>
</dbReference>
<dbReference type="GO" id="GO:0007064">
    <property type="term" value="P:mitotic sister chromatid cohesion"/>
    <property type="evidence" value="ECO:0007669"/>
    <property type="project" value="UniProtKB-ARBA"/>
</dbReference>
<keyword evidence="9" id="KW-0234">DNA repair</keyword>
<dbReference type="InterPro" id="IPR043128">
    <property type="entry name" value="Rev_trsase/Diguanyl_cyclase"/>
</dbReference>
<evidence type="ECO:0000256" key="11">
    <source>
        <dbReference type="ARBA" id="ARBA00044975"/>
    </source>
</evidence>
<keyword evidence="10" id="KW-0539">Nucleus</keyword>
<feature type="region of interest" description="Disordered" evidence="12">
    <location>
        <begin position="459"/>
        <end position="516"/>
    </location>
</feature>
<keyword evidence="7" id="KW-0862">Zinc</keyword>
<dbReference type="InterPro" id="IPR017961">
    <property type="entry name" value="DNA_pol_Y-fam_little_finger"/>
</dbReference>
<keyword evidence="4" id="KW-0479">Metal-binding</keyword>
<dbReference type="SUPFAM" id="SSF100879">
    <property type="entry name" value="Lesion bypass DNA polymerase (Y-family), little finger domain"/>
    <property type="match status" value="1"/>
</dbReference>
<evidence type="ECO:0000256" key="9">
    <source>
        <dbReference type="ARBA" id="ARBA00023204"/>
    </source>
</evidence>
<dbReference type="FunFam" id="3.30.1490.100:FF:000009">
    <property type="entry name" value="DNA polymerase eta subunit"/>
    <property type="match status" value="1"/>
</dbReference>
<evidence type="ECO:0000256" key="3">
    <source>
        <dbReference type="ARBA" id="ARBA00022679"/>
    </source>
</evidence>
<dbReference type="GO" id="GO:0009314">
    <property type="term" value="P:response to radiation"/>
    <property type="evidence" value="ECO:0007669"/>
    <property type="project" value="TreeGrafter"/>
</dbReference>
<dbReference type="PANTHER" id="PTHR45873">
    <property type="entry name" value="DNA POLYMERASE ETA"/>
    <property type="match status" value="1"/>
</dbReference>
<organism evidence="14 15">
    <name type="scientific">Diaporthe ampelina</name>
    <dbReference type="NCBI Taxonomy" id="1214573"/>
    <lineage>
        <taxon>Eukaryota</taxon>
        <taxon>Fungi</taxon>
        <taxon>Dikarya</taxon>
        <taxon>Ascomycota</taxon>
        <taxon>Pezizomycotina</taxon>
        <taxon>Sordariomycetes</taxon>
        <taxon>Sordariomycetidae</taxon>
        <taxon>Diaporthales</taxon>
        <taxon>Diaporthaceae</taxon>
        <taxon>Diaporthe</taxon>
    </lineage>
</organism>
<protein>
    <recommendedName>
        <fullName evidence="11">DNA polymerase eta</fullName>
    </recommendedName>
</protein>
<dbReference type="GO" id="GO:0005739">
    <property type="term" value="C:mitochondrion"/>
    <property type="evidence" value="ECO:0007669"/>
    <property type="project" value="UniProtKB-SubCell"/>
</dbReference>
<dbReference type="Proteomes" id="UP000034680">
    <property type="component" value="Unassembled WGS sequence"/>
</dbReference>
<gene>
    <name evidence="14" type="ORF">UCDDA912_g10139</name>
</gene>
<dbReference type="InterPro" id="IPR052230">
    <property type="entry name" value="DNA_polymerase_eta"/>
</dbReference>
<dbReference type="Pfam" id="PF11799">
    <property type="entry name" value="IMS_C"/>
    <property type="match status" value="1"/>
</dbReference>
<comment type="subcellular location">
    <subcellularLocation>
        <location evidence="2">Mitochondrion</location>
    </subcellularLocation>
    <subcellularLocation>
        <location evidence="1">Nucleus</location>
    </subcellularLocation>
</comment>
<keyword evidence="8" id="KW-0496">Mitochondrion</keyword>
<dbReference type="GO" id="GO:0008270">
    <property type="term" value="F:zinc ion binding"/>
    <property type="evidence" value="ECO:0007669"/>
    <property type="project" value="UniProtKB-KW"/>
</dbReference>
<dbReference type="Gene3D" id="3.40.1170.60">
    <property type="match status" value="1"/>
</dbReference>
<keyword evidence="3" id="KW-0808">Transferase</keyword>
<dbReference type="PROSITE" id="PS50173">
    <property type="entry name" value="UMUC"/>
    <property type="match status" value="1"/>
</dbReference>
<keyword evidence="6" id="KW-0863">Zinc-finger</keyword>
<evidence type="ECO:0000256" key="2">
    <source>
        <dbReference type="ARBA" id="ARBA00004173"/>
    </source>
</evidence>
<dbReference type="GO" id="GO:0003887">
    <property type="term" value="F:DNA-directed DNA polymerase activity"/>
    <property type="evidence" value="ECO:0007669"/>
    <property type="project" value="TreeGrafter"/>
</dbReference>
<evidence type="ECO:0000313" key="14">
    <source>
        <dbReference type="EMBL" id="KKY29922.1"/>
    </source>
</evidence>
<dbReference type="FunFam" id="1.10.150.20:FF:000014">
    <property type="entry name" value="Polymerase (DNA directed), eta"/>
    <property type="match status" value="1"/>
</dbReference>
<dbReference type="PIRSF" id="PIRSF036603">
    <property type="entry name" value="DPol_eta"/>
    <property type="match status" value="1"/>
</dbReference>
<dbReference type="GO" id="GO:0005657">
    <property type="term" value="C:replication fork"/>
    <property type="evidence" value="ECO:0007669"/>
    <property type="project" value="UniProtKB-ARBA"/>
</dbReference>
<evidence type="ECO:0000259" key="13">
    <source>
        <dbReference type="PROSITE" id="PS50173"/>
    </source>
</evidence>
<evidence type="ECO:0000256" key="12">
    <source>
        <dbReference type="SAM" id="MobiDB-lite"/>
    </source>
</evidence>
<dbReference type="Pfam" id="PF00817">
    <property type="entry name" value="IMS"/>
    <property type="match status" value="1"/>
</dbReference>
<evidence type="ECO:0000256" key="1">
    <source>
        <dbReference type="ARBA" id="ARBA00004123"/>
    </source>
</evidence>
<proteinExistence type="predicted"/>
<dbReference type="SUPFAM" id="SSF56672">
    <property type="entry name" value="DNA/RNA polymerases"/>
    <property type="match status" value="1"/>
</dbReference>